<dbReference type="AlphaFoldDB" id="A0AA38MU27"/>
<feature type="transmembrane region" description="Helical" evidence="10">
    <location>
        <begin position="276"/>
        <end position="298"/>
    </location>
</feature>
<evidence type="ECO:0000256" key="4">
    <source>
        <dbReference type="ARBA" id="ARBA00022692"/>
    </source>
</evidence>
<keyword evidence="4 10" id="KW-0812">Transmembrane</keyword>
<proteinExistence type="inferred from homology"/>
<dbReference type="Proteomes" id="UP001168821">
    <property type="component" value="Unassembled WGS sequence"/>
</dbReference>
<evidence type="ECO:0000256" key="10">
    <source>
        <dbReference type="RuleBase" id="RU351113"/>
    </source>
</evidence>
<keyword evidence="5 10" id="KW-0552">Olfaction</keyword>
<dbReference type="InterPro" id="IPR004117">
    <property type="entry name" value="7tm6_olfct_rcpt"/>
</dbReference>
<comment type="caution">
    <text evidence="11">The sequence shown here is derived from an EMBL/GenBank/DDBJ whole genome shotgun (WGS) entry which is preliminary data.</text>
</comment>
<keyword evidence="12" id="KW-1185">Reference proteome</keyword>
<reference evidence="11" key="1">
    <citation type="journal article" date="2023" name="G3 (Bethesda)">
        <title>Whole genome assemblies of Zophobas morio and Tenebrio molitor.</title>
        <authorList>
            <person name="Kaur S."/>
            <person name="Stinson S.A."/>
            <person name="diCenzo G.C."/>
        </authorList>
    </citation>
    <scope>NUCLEOTIDE SEQUENCE</scope>
    <source>
        <strain evidence="11">QUZm001</strain>
    </source>
</reference>
<keyword evidence="9 10" id="KW-0807">Transducer</keyword>
<comment type="subcellular location">
    <subcellularLocation>
        <location evidence="1 10">Cell membrane</location>
        <topology evidence="1 10">Multi-pass membrane protein</topology>
    </subcellularLocation>
</comment>
<dbReference type="EMBL" id="JALNTZ010000001">
    <property type="protein sequence ID" value="KAJ3666998.1"/>
    <property type="molecule type" value="Genomic_DNA"/>
</dbReference>
<evidence type="ECO:0000256" key="8">
    <source>
        <dbReference type="ARBA" id="ARBA00023170"/>
    </source>
</evidence>
<evidence type="ECO:0000256" key="5">
    <source>
        <dbReference type="ARBA" id="ARBA00022725"/>
    </source>
</evidence>
<protein>
    <recommendedName>
        <fullName evidence="10">Odorant receptor</fullName>
    </recommendedName>
</protein>
<feature type="transmembrane region" description="Helical" evidence="10">
    <location>
        <begin position="167"/>
        <end position="185"/>
    </location>
</feature>
<evidence type="ECO:0000313" key="12">
    <source>
        <dbReference type="Proteomes" id="UP001168821"/>
    </source>
</evidence>
<feature type="transmembrane region" description="Helical" evidence="10">
    <location>
        <begin position="128"/>
        <end position="147"/>
    </location>
</feature>
<dbReference type="PANTHER" id="PTHR21137">
    <property type="entry name" value="ODORANT RECEPTOR"/>
    <property type="match status" value="1"/>
</dbReference>
<dbReference type="GO" id="GO:0004984">
    <property type="term" value="F:olfactory receptor activity"/>
    <property type="evidence" value="ECO:0007669"/>
    <property type="project" value="InterPro"/>
</dbReference>
<evidence type="ECO:0000256" key="1">
    <source>
        <dbReference type="ARBA" id="ARBA00004651"/>
    </source>
</evidence>
<keyword evidence="7 10" id="KW-0472">Membrane</keyword>
<comment type="similarity">
    <text evidence="10">Belongs to the insect chemoreceptor superfamily. Heteromeric odorant receptor channel (TC 1.A.69) family.</text>
</comment>
<dbReference type="PANTHER" id="PTHR21137:SF35">
    <property type="entry name" value="ODORANT RECEPTOR 19A-RELATED"/>
    <property type="match status" value="1"/>
</dbReference>
<feature type="transmembrane region" description="Helical" evidence="10">
    <location>
        <begin position="245"/>
        <end position="270"/>
    </location>
</feature>
<comment type="caution">
    <text evidence="10">Lacks conserved residue(s) required for the propagation of feature annotation.</text>
</comment>
<keyword evidence="8 10" id="KW-0675">Receptor</keyword>
<dbReference type="Pfam" id="PF02949">
    <property type="entry name" value="7tm_6"/>
    <property type="match status" value="1"/>
</dbReference>
<organism evidence="11 12">
    <name type="scientific">Zophobas morio</name>
    <dbReference type="NCBI Taxonomy" id="2755281"/>
    <lineage>
        <taxon>Eukaryota</taxon>
        <taxon>Metazoa</taxon>
        <taxon>Ecdysozoa</taxon>
        <taxon>Arthropoda</taxon>
        <taxon>Hexapoda</taxon>
        <taxon>Insecta</taxon>
        <taxon>Pterygota</taxon>
        <taxon>Neoptera</taxon>
        <taxon>Endopterygota</taxon>
        <taxon>Coleoptera</taxon>
        <taxon>Polyphaga</taxon>
        <taxon>Cucujiformia</taxon>
        <taxon>Tenebrionidae</taxon>
        <taxon>Zophobas</taxon>
    </lineage>
</organism>
<gene>
    <name evidence="11" type="ORF">Zmor_002409</name>
</gene>
<evidence type="ECO:0000256" key="6">
    <source>
        <dbReference type="ARBA" id="ARBA00022989"/>
    </source>
</evidence>
<keyword evidence="2" id="KW-1003">Cell membrane</keyword>
<dbReference type="GO" id="GO:0005886">
    <property type="term" value="C:plasma membrane"/>
    <property type="evidence" value="ECO:0007669"/>
    <property type="project" value="UniProtKB-SubCell"/>
</dbReference>
<evidence type="ECO:0000256" key="3">
    <source>
        <dbReference type="ARBA" id="ARBA00022606"/>
    </source>
</evidence>
<keyword evidence="6 10" id="KW-1133">Transmembrane helix</keyword>
<dbReference type="GO" id="GO:0005549">
    <property type="term" value="F:odorant binding"/>
    <property type="evidence" value="ECO:0007669"/>
    <property type="project" value="InterPro"/>
</dbReference>
<evidence type="ECO:0000256" key="2">
    <source>
        <dbReference type="ARBA" id="ARBA00022475"/>
    </source>
</evidence>
<evidence type="ECO:0000313" key="11">
    <source>
        <dbReference type="EMBL" id="KAJ3666998.1"/>
    </source>
</evidence>
<accession>A0AA38MU27</accession>
<evidence type="ECO:0000256" key="9">
    <source>
        <dbReference type="ARBA" id="ARBA00023224"/>
    </source>
</evidence>
<dbReference type="GO" id="GO:0007165">
    <property type="term" value="P:signal transduction"/>
    <property type="evidence" value="ECO:0007669"/>
    <property type="project" value="UniProtKB-KW"/>
</dbReference>
<feature type="transmembrane region" description="Helical" evidence="10">
    <location>
        <begin position="36"/>
        <end position="56"/>
    </location>
</feature>
<evidence type="ECO:0000256" key="7">
    <source>
        <dbReference type="ARBA" id="ARBA00023136"/>
    </source>
</evidence>
<keyword evidence="3 10" id="KW-0716">Sensory transduction</keyword>
<sequence>MTQVIQESFSLNLRVMRAFGLYLPNKHTNLHKLRAYFMYLFCIIPVPVFGCLYLLIEEDVDLMKVSENAFLLAEMGCYITKFLPLLRSSKEIKECILYFDAPQFRKINDTHREILDDCIKICRRNTKIFLVSVAAGLVSWAVKPFFWSKYRLPVDVWIPFDIDFTPVIYYSLYVCIVLQVSYAAFSSGVTDPLIAGLACQATGQLKVLKYNLQNLAKSANVYDSIKFCVDHHNAILKFVKSYESCFSMVVFSQFVGSVIVICVSCLQLTMTEPLSFNFIAMTMYLIPMLAEIYLFCYYGTTLYDESDSITEAIYMGKWYDYNENSKNALLVLMERAKMPMVVTAGKVLDLSLVTFTMILRRSYSLLAVLQNYK</sequence>
<name>A0AA38MU27_9CUCU</name>